<dbReference type="RefSeq" id="WP_057460914.1">
    <property type="nucleotide sequence ID" value="NZ_FOSK01000009.1"/>
</dbReference>
<comment type="caution">
    <text evidence="3">The sequence shown here is derived from an EMBL/GenBank/DDBJ whole genome shotgun (WGS) entry which is preliminary data.</text>
</comment>
<accession>A0A1I4CAG5</accession>
<reference evidence="3 4" key="1">
    <citation type="submission" date="2016-10" db="EMBL/GenBank/DDBJ databases">
        <authorList>
            <person name="Varghese N."/>
            <person name="Submissions S."/>
        </authorList>
    </citation>
    <scope>NUCLEOTIDE SEQUENCE [LARGE SCALE GENOMIC DNA]</scope>
    <source>
        <strain evidence="3 4">DSM 16392</strain>
    </source>
</reference>
<feature type="chain" id="PRO_5046725093" description="Glycine zipper domain-containing protein" evidence="1">
    <location>
        <begin position="18"/>
        <end position="91"/>
    </location>
</feature>
<feature type="signal peptide" evidence="1">
    <location>
        <begin position="1"/>
        <end position="17"/>
    </location>
</feature>
<dbReference type="EMBL" id="FOSK01000009">
    <property type="protein sequence ID" value="SFK77156.1"/>
    <property type="molecule type" value="Genomic_DNA"/>
</dbReference>
<name>A0A1I4CAG5_9HYPH</name>
<protein>
    <recommendedName>
        <fullName evidence="2">Glycine zipper domain-containing protein</fullName>
    </recommendedName>
</protein>
<dbReference type="PROSITE" id="PS51257">
    <property type="entry name" value="PROKAR_LIPOPROTEIN"/>
    <property type="match status" value="1"/>
</dbReference>
<keyword evidence="4" id="KW-1185">Reference proteome</keyword>
<proteinExistence type="predicted"/>
<evidence type="ECO:0000256" key="1">
    <source>
        <dbReference type="SAM" id="SignalP"/>
    </source>
</evidence>
<sequence length="91" mass="8496">MKKIALAGVSVALLALAGCNTSSSTDRTLIGGGLGAATGAAIGAATGGGVGSAVAGAAIGGVAGGIVGNVTTPKNCTAYDQYGRPYRVKCP</sequence>
<dbReference type="InterPro" id="IPR039567">
    <property type="entry name" value="Gly-zipper"/>
</dbReference>
<dbReference type="Pfam" id="PF13488">
    <property type="entry name" value="Gly-zipper_Omp"/>
    <property type="match status" value="1"/>
</dbReference>
<evidence type="ECO:0000313" key="3">
    <source>
        <dbReference type="EMBL" id="SFK77156.1"/>
    </source>
</evidence>
<evidence type="ECO:0000259" key="2">
    <source>
        <dbReference type="Pfam" id="PF13488"/>
    </source>
</evidence>
<organism evidence="3 4">
    <name type="scientific">Pseudovibrio ascidiaceicola</name>
    <dbReference type="NCBI Taxonomy" id="285279"/>
    <lineage>
        <taxon>Bacteria</taxon>
        <taxon>Pseudomonadati</taxon>
        <taxon>Pseudomonadota</taxon>
        <taxon>Alphaproteobacteria</taxon>
        <taxon>Hyphomicrobiales</taxon>
        <taxon>Stappiaceae</taxon>
        <taxon>Pseudovibrio</taxon>
    </lineage>
</organism>
<feature type="domain" description="Glycine zipper" evidence="2">
    <location>
        <begin position="30"/>
        <end position="71"/>
    </location>
</feature>
<keyword evidence="1" id="KW-0732">Signal</keyword>
<dbReference type="Proteomes" id="UP000199598">
    <property type="component" value="Unassembled WGS sequence"/>
</dbReference>
<evidence type="ECO:0000313" key="4">
    <source>
        <dbReference type="Proteomes" id="UP000199598"/>
    </source>
</evidence>
<gene>
    <name evidence="3" type="ORF">SAMN04488518_1097</name>
</gene>